<evidence type="ECO:0000256" key="1">
    <source>
        <dbReference type="ARBA" id="ARBA00006795"/>
    </source>
</evidence>
<proteinExistence type="inferred from homology"/>
<evidence type="ECO:0000259" key="4">
    <source>
        <dbReference type="Pfam" id="PF04677"/>
    </source>
</evidence>
<evidence type="ECO:0000313" key="5">
    <source>
        <dbReference type="EMBL" id="CUS11093.1"/>
    </source>
</evidence>
<dbReference type="InterPro" id="IPR040194">
    <property type="entry name" value="Cwf19-like"/>
</dbReference>
<feature type="region of interest" description="Disordered" evidence="2">
    <location>
        <begin position="290"/>
        <end position="320"/>
    </location>
</feature>
<evidence type="ECO:0008006" key="7">
    <source>
        <dbReference type="Google" id="ProtNLM"/>
    </source>
</evidence>
<dbReference type="InterPro" id="IPR006767">
    <property type="entry name" value="Cwf19-like_C_dom-2"/>
</dbReference>
<comment type="similarity">
    <text evidence="1">Belongs to the CWF19 family.</text>
</comment>
<dbReference type="Gene3D" id="3.30.428.10">
    <property type="entry name" value="HIT-like"/>
    <property type="match status" value="1"/>
</dbReference>
<feature type="compositionally biased region" description="Basic and acidic residues" evidence="2">
    <location>
        <begin position="11"/>
        <end position="38"/>
    </location>
</feature>
<dbReference type="EMBL" id="LN891031">
    <property type="protein sequence ID" value="CUS11093.1"/>
    <property type="molecule type" value="Genomic_DNA"/>
</dbReference>
<feature type="compositionally biased region" description="Basic and acidic residues" evidence="2">
    <location>
        <begin position="115"/>
        <end position="124"/>
    </location>
</feature>
<accession>A0A292PX73</accession>
<evidence type="ECO:0000313" key="6">
    <source>
        <dbReference type="Proteomes" id="UP001412239"/>
    </source>
</evidence>
<dbReference type="SUPFAM" id="SSF54197">
    <property type="entry name" value="HIT-like"/>
    <property type="match status" value="1"/>
</dbReference>
<dbReference type="PANTHER" id="PTHR12072">
    <property type="entry name" value="CWF19, CELL CYCLE CONTROL PROTEIN"/>
    <property type="match status" value="1"/>
</dbReference>
<dbReference type="Pfam" id="PF04677">
    <property type="entry name" value="CwfJ_C_1"/>
    <property type="match status" value="1"/>
</dbReference>
<dbReference type="InterPro" id="IPR006768">
    <property type="entry name" value="Cwf19-like_C_dom-1"/>
</dbReference>
<sequence length="725" mass="84315">MDTEGLGEATGTHHRESRRDRKREKSRDRDHERNDRERSHRHRRSEHRSGHQSHRERPRSRSKSKDRDRDRHHRRERDSSDRHHRTHRRKRSRHEDQDRDRHRRKSRRADSPPLIEKRRERESADPLELETSNSSTHPDTVSKPTLTRDSWMQEPDTNFIDYTQKGARRPAPQPVAAPDYRPIIHRNELNTQLKEGKSLDEYADETEEVTYTFGDAGSKWRMTKLKRCYEFAKEERRTVESVALERYGNLKEFDDAREEEIELERWSTYGKDRKDVKEKPTGALYRQRMEKVRAEESARQSRERERHGSEFPQGNVTETVSNTKTTTAFDQTALNRMKAALMKAQLRGDPKAAVMEKEFNEAMAANKKEPEVVVLSAMDSRMLAGSGGRVGREVVEGKKGKLVEKDDMSLDDMVREEKRTRGQVRGGEGMLLAERISRDAKFDASSALPSLIMPDNLDYLDENASRLAKRVQRNEVDLKNMAISEFKKMQKVLDNCPLCQHEDKPPIAPVVSLATRVYLTLPTEPELTPGGAVIVPIQHRVNMMECDDDEWEEVRNFMKALTRHYTSKNQSVLFYENAASPERKRHAAITAIPLPQELGDMAPAYFKEAILSADEEWSQHKKIIDTLAKARSGLGKMAFRKSLIKEMPYFHVWFEIDGGMGHVIEDANRWPKGDLFVRELVGGMLECPPDVIKRQGRWVRGRDSRVEGFRTGWDEFDWTKVLYDN</sequence>
<feature type="domain" description="Cwf19-like C-terminal" evidence="4">
    <location>
        <begin position="485"/>
        <end position="607"/>
    </location>
</feature>
<gene>
    <name evidence="5" type="ORF">GSTUAT00004816001</name>
</gene>
<dbReference type="Proteomes" id="UP001412239">
    <property type="component" value="Unassembled WGS sequence"/>
</dbReference>
<feature type="compositionally biased region" description="Polar residues" evidence="2">
    <location>
        <begin position="130"/>
        <end position="150"/>
    </location>
</feature>
<organism evidence="5 6">
    <name type="scientific">Tuber aestivum</name>
    <name type="common">summer truffle</name>
    <dbReference type="NCBI Taxonomy" id="59557"/>
    <lineage>
        <taxon>Eukaryota</taxon>
        <taxon>Fungi</taxon>
        <taxon>Dikarya</taxon>
        <taxon>Ascomycota</taxon>
        <taxon>Pezizomycotina</taxon>
        <taxon>Pezizomycetes</taxon>
        <taxon>Pezizales</taxon>
        <taxon>Tuberaceae</taxon>
        <taxon>Tuber</taxon>
    </lineage>
</organism>
<feature type="region of interest" description="Disordered" evidence="2">
    <location>
        <begin position="1"/>
        <end position="178"/>
    </location>
</feature>
<evidence type="ECO:0000259" key="3">
    <source>
        <dbReference type="Pfam" id="PF04676"/>
    </source>
</evidence>
<dbReference type="GO" id="GO:0071014">
    <property type="term" value="C:post-mRNA release spliceosomal complex"/>
    <property type="evidence" value="ECO:0007669"/>
    <property type="project" value="TreeGrafter"/>
</dbReference>
<dbReference type="AlphaFoldDB" id="A0A292PX73"/>
<feature type="compositionally biased region" description="Basic residues" evidence="2">
    <location>
        <begin position="82"/>
        <end position="92"/>
    </location>
</feature>
<evidence type="ECO:0000256" key="2">
    <source>
        <dbReference type="SAM" id="MobiDB-lite"/>
    </source>
</evidence>
<dbReference type="Pfam" id="PF04676">
    <property type="entry name" value="CwfJ_C_2"/>
    <property type="match status" value="1"/>
</dbReference>
<dbReference type="GO" id="GO:0000398">
    <property type="term" value="P:mRNA splicing, via spliceosome"/>
    <property type="evidence" value="ECO:0007669"/>
    <property type="project" value="TreeGrafter"/>
</dbReference>
<name>A0A292PX73_9PEZI</name>
<dbReference type="PANTHER" id="PTHR12072:SF5">
    <property type="entry name" value="CWF19-LIKE PROTEIN 2"/>
    <property type="match status" value="1"/>
</dbReference>
<keyword evidence="6" id="KW-1185">Reference proteome</keyword>
<dbReference type="InterPro" id="IPR036265">
    <property type="entry name" value="HIT-like_sf"/>
</dbReference>
<feature type="compositionally biased region" description="Basic and acidic residues" evidence="2">
    <location>
        <begin position="290"/>
        <end position="309"/>
    </location>
</feature>
<reference evidence="5" key="1">
    <citation type="submission" date="2015-10" db="EMBL/GenBank/DDBJ databases">
        <authorList>
            <person name="Regsiter A."/>
            <person name="william w."/>
        </authorList>
    </citation>
    <scope>NUCLEOTIDE SEQUENCE</scope>
    <source>
        <strain evidence="5">Montdore</strain>
    </source>
</reference>
<protein>
    <recommendedName>
        <fullName evidence="7">Cwf19-like C-terminal domain-containing protein</fullName>
    </recommendedName>
</protein>
<feature type="domain" description="Cwf19-like protein C-terminal" evidence="3">
    <location>
        <begin position="616"/>
        <end position="719"/>
    </location>
</feature>